<dbReference type="AlphaFoldDB" id="L1J3K4"/>
<evidence type="ECO:0000313" key="2">
    <source>
        <dbReference type="EMBL" id="EKX43096.1"/>
    </source>
</evidence>
<dbReference type="Proteomes" id="UP000011087">
    <property type="component" value="Unassembled WGS sequence"/>
</dbReference>
<dbReference type="RefSeq" id="XP_005830076.1">
    <property type="nucleotide sequence ID" value="XM_005830019.1"/>
</dbReference>
<reference evidence="2 4" key="1">
    <citation type="journal article" date="2012" name="Nature">
        <title>Algal genomes reveal evolutionary mosaicism and the fate of nucleomorphs.</title>
        <authorList>
            <consortium name="DOE Joint Genome Institute"/>
            <person name="Curtis B.A."/>
            <person name="Tanifuji G."/>
            <person name="Burki F."/>
            <person name="Gruber A."/>
            <person name="Irimia M."/>
            <person name="Maruyama S."/>
            <person name="Arias M.C."/>
            <person name="Ball S.G."/>
            <person name="Gile G.H."/>
            <person name="Hirakawa Y."/>
            <person name="Hopkins J.F."/>
            <person name="Kuo A."/>
            <person name="Rensing S.A."/>
            <person name="Schmutz J."/>
            <person name="Symeonidi A."/>
            <person name="Elias M."/>
            <person name="Eveleigh R.J."/>
            <person name="Herman E.K."/>
            <person name="Klute M.J."/>
            <person name="Nakayama T."/>
            <person name="Obornik M."/>
            <person name="Reyes-Prieto A."/>
            <person name="Armbrust E.V."/>
            <person name="Aves S.J."/>
            <person name="Beiko R.G."/>
            <person name="Coutinho P."/>
            <person name="Dacks J.B."/>
            <person name="Durnford D.G."/>
            <person name="Fast N.M."/>
            <person name="Green B.R."/>
            <person name="Grisdale C.J."/>
            <person name="Hempel F."/>
            <person name="Henrissat B."/>
            <person name="Hoppner M.P."/>
            <person name="Ishida K."/>
            <person name="Kim E."/>
            <person name="Koreny L."/>
            <person name="Kroth P.G."/>
            <person name="Liu Y."/>
            <person name="Malik S.B."/>
            <person name="Maier U.G."/>
            <person name="McRose D."/>
            <person name="Mock T."/>
            <person name="Neilson J.A."/>
            <person name="Onodera N.T."/>
            <person name="Poole A.M."/>
            <person name="Pritham E.J."/>
            <person name="Richards T.A."/>
            <person name="Rocap G."/>
            <person name="Roy S.W."/>
            <person name="Sarai C."/>
            <person name="Schaack S."/>
            <person name="Shirato S."/>
            <person name="Slamovits C.H."/>
            <person name="Spencer D.F."/>
            <person name="Suzuki S."/>
            <person name="Worden A.Z."/>
            <person name="Zauner S."/>
            <person name="Barry K."/>
            <person name="Bell C."/>
            <person name="Bharti A.K."/>
            <person name="Crow J.A."/>
            <person name="Grimwood J."/>
            <person name="Kramer R."/>
            <person name="Lindquist E."/>
            <person name="Lucas S."/>
            <person name="Salamov A."/>
            <person name="McFadden G.I."/>
            <person name="Lane C.E."/>
            <person name="Keeling P.J."/>
            <person name="Gray M.W."/>
            <person name="Grigoriev I.V."/>
            <person name="Archibald J.M."/>
        </authorList>
    </citation>
    <scope>NUCLEOTIDE SEQUENCE</scope>
    <source>
        <strain evidence="2 4">CCMP2712</strain>
    </source>
</reference>
<evidence type="ECO:0000313" key="3">
    <source>
        <dbReference type="EnsemblProtists" id="EKX43096"/>
    </source>
</evidence>
<dbReference type="KEGG" id="gtt:GUITHDRAFT_110821"/>
<dbReference type="EnsemblProtists" id="EKX43096">
    <property type="protein sequence ID" value="EKX43096"/>
    <property type="gene ID" value="GUITHDRAFT_110821"/>
</dbReference>
<reference evidence="4" key="2">
    <citation type="submission" date="2012-11" db="EMBL/GenBank/DDBJ databases">
        <authorList>
            <person name="Kuo A."/>
            <person name="Curtis B.A."/>
            <person name="Tanifuji G."/>
            <person name="Burki F."/>
            <person name="Gruber A."/>
            <person name="Irimia M."/>
            <person name="Maruyama S."/>
            <person name="Arias M.C."/>
            <person name="Ball S.G."/>
            <person name="Gile G.H."/>
            <person name="Hirakawa Y."/>
            <person name="Hopkins J.F."/>
            <person name="Rensing S.A."/>
            <person name="Schmutz J."/>
            <person name="Symeonidi A."/>
            <person name="Elias M."/>
            <person name="Eveleigh R.J."/>
            <person name="Herman E.K."/>
            <person name="Klute M.J."/>
            <person name="Nakayama T."/>
            <person name="Obornik M."/>
            <person name="Reyes-Prieto A."/>
            <person name="Armbrust E.V."/>
            <person name="Aves S.J."/>
            <person name="Beiko R.G."/>
            <person name="Coutinho P."/>
            <person name="Dacks J.B."/>
            <person name="Durnford D.G."/>
            <person name="Fast N.M."/>
            <person name="Green B.R."/>
            <person name="Grisdale C."/>
            <person name="Hempe F."/>
            <person name="Henrissat B."/>
            <person name="Hoppner M.P."/>
            <person name="Ishida K.-I."/>
            <person name="Kim E."/>
            <person name="Koreny L."/>
            <person name="Kroth P.G."/>
            <person name="Liu Y."/>
            <person name="Malik S.-B."/>
            <person name="Maier U.G."/>
            <person name="McRose D."/>
            <person name="Mock T."/>
            <person name="Neilson J.A."/>
            <person name="Onodera N.T."/>
            <person name="Poole A.M."/>
            <person name="Pritham E.J."/>
            <person name="Richards T.A."/>
            <person name="Rocap G."/>
            <person name="Roy S.W."/>
            <person name="Sarai C."/>
            <person name="Schaack S."/>
            <person name="Shirato S."/>
            <person name="Slamovits C.H."/>
            <person name="Spencer D.F."/>
            <person name="Suzuki S."/>
            <person name="Worden A.Z."/>
            <person name="Zauner S."/>
            <person name="Barry K."/>
            <person name="Bell C."/>
            <person name="Bharti A.K."/>
            <person name="Crow J.A."/>
            <person name="Grimwood J."/>
            <person name="Kramer R."/>
            <person name="Lindquist E."/>
            <person name="Lucas S."/>
            <person name="Salamov A."/>
            <person name="McFadden G.I."/>
            <person name="Lane C.E."/>
            <person name="Keeling P.J."/>
            <person name="Gray M.W."/>
            <person name="Grigoriev I.V."/>
            <person name="Archibald J.M."/>
        </authorList>
    </citation>
    <scope>NUCLEOTIDE SEQUENCE</scope>
    <source>
        <strain evidence="4">CCMP2712</strain>
    </source>
</reference>
<protein>
    <submittedName>
        <fullName evidence="2 3">Uncharacterized protein</fullName>
    </submittedName>
</protein>
<gene>
    <name evidence="2" type="ORF">GUITHDRAFT_110821</name>
</gene>
<dbReference type="PaxDb" id="55529-EKX43096"/>
<feature type="compositionally biased region" description="Polar residues" evidence="1">
    <location>
        <begin position="176"/>
        <end position="189"/>
    </location>
</feature>
<evidence type="ECO:0000313" key="4">
    <source>
        <dbReference type="Proteomes" id="UP000011087"/>
    </source>
</evidence>
<dbReference type="GeneID" id="17299834"/>
<organism evidence="2">
    <name type="scientific">Guillardia theta (strain CCMP2712)</name>
    <name type="common">Cryptophyte</name>
    <dbReference type="NCBI Taxonomy" id="905079"/>
    <lineage>
        <taxon>Eukaryota</taxon>
        <taxon>Cryptophyceae</taxon>
        <taxon>Pyrenomonadales</taxon>
        <taxon>Geminigeraceae</taxon>
        <taxon>Guillardia</taxon>
    </lineage>
</organism>
<name>L1J3K4_GUITC</name>
<feature type="region of interest" description="Disordered" evidence="1">
    <location>
        <begin position="159"/>
        <end position="189"/>
    </location>
</feature>
<sequence>MASWIEATAKVMCMDSSSIIEGQVYLVSSPSTSIIEGQVYLVSSPSTSIIEGRMYLAAVKAAERQAATKINEAREPPAGSSSRVAPLSCSRFAVIKPVMGRQLLSAQGEGTRSLRKIDCQGRLCNTANIASNSDLVNSSTVRGIGESCWRGCSPAIIDNNPEQEASGSRHARKHYPSQSNRKTSSSLCA</sequence>
<reference evidence="3" key="3">
    <citation type="submission" date="2015-06" db="UniProtKB">
        <authorList>
            <consortium name="EnsemblProtists"/>
        </authorList>
    </citation>
    <scope>IDENTIFICATION</scope>
</reference>
<keyword evidence="4" id="KW-1185">Reference proteome</keyword>
<accession>L1J3K4</accession>
<evidence type="ECO:0000256" key="1">
    <source>
        <dbReference type="SAM" id="MobiDB-lite"/>
    </source>
</evidence>
<dbReference type="EMBL" id="JH993012">
    <property type="protein sequence ID" value="EKX43096.1"/>
    <property type="molecule type" value="Genomic_DNA"/>
</dbReference>
<dbReference type="HOGENOM" id="CLU_1436963_0_0_1"/>
<proteinExistence type="predicted"/>